<sequence length="276" mass="31121">MALQLELGFVSKRHSDDRKAQSPGQVLVPDASGRGTRLTAARLEPRFFSSDTPEHWRVTQDNLDGREARANLMKMYMAGGFDSRQPGTSREKALRFVVSWPWVLLQLFAIAVDAAALIGPVVARGVGEFWAAGGEPSVFHALKMVFLSLVYLADVALRIFGFGPKVFMTKWWNLFDAFIVLLTVANAVAVVTESAGGTGPFRFLRLLRVFRILRIIRIAFVVSRTFPRCWNRMRRITGENKRRFVSLEHDFDLDLVYITPRAQQRVLHAGRLDDAA</sequence>
<evidence type="ECO:0000256" key="2">
    <source>
        <dbReference type="ARBA" id="ARBA00022692"/>
    </source>
</evidence>
<feature type="transmembrane region" description="Helical" evidence="5">
    <location>
        <begin position="138"/>
        <end position="160"/>
    </location>
</feature>
<keyword evidence="2 5" id="KW-0812">Transmembrane</keyword>
<accession>A0ABP0KYA3</accession>
<dbReference type="InterPro" id="IPR000253">
    <property type="entry name" value="FHA_dom"/>
</dbReference>
<dbReference type="Gene3D" id="1.20.120.350">
    <property type="entry name" value="Voltage-gated potassium channels. Chain C"/>
    <property type="match status" value="1"/>
</dbReference>
<keyword evidence="8" id="KW-1185">Reference proteome</keyword>
<evidence type="ECO:0000313" key="7">
    <source>
        <dbReference type="EMBL" id="CAK9031190.1"/>
    </source>
</evidence>
<keyword evidence="3 5" id="KW-1133">Transmembrane helix</keyword>
<dbReference type="InterPro" id="IPR043203">
    <property type="entry name" value="VGCC_Ca_Na"/>
</dbReference>
<feature type="transmembrane region" description="Helical" evidence="5">
    <location>
        <begin position="172"/>
        <end position="191"/>
    </location>
</feature>
<dbReference type="SUPFAM" id="SSF81324">
    <property type="entry name" value="Voltage-gated potassium channels"/>
    <property type="match status" value="1"/>
</dbReference>
<keyword evidence="4 5" id="KW-0472">Membrane</keyword>
<protein>
    <recommendedName>
        <fullName evidence="6">FHA domain-containing protein</fullName>
    </recommendedName>
</protein>
<comment type="caution">
    <text evidence="7">The sequence shown here is derived from an EMBL/GenBank/DDBJ whole genome shotgun (WGS) entry which is preliminary data.</text>
</comment>
<feature type="domain" description="FHA" evidence="6">
    <location>
        <begin position="1"/>
        <end position="43"/>
    </location>
</feature>
<dbReference type="EMBL" id="CAXAMN010010224">
    <property type="protein sequence ID" value="CAK9031190.1"/>
    <property type="molecule type" value="Genomic_DNA"/>
</dbReference>
<comment type="subcellular location">
    <subcellularLocation>
        <location evidence="1">Membrane</location>
        <topology evidence="1">Multi-pass membrane protein</topology>
    </subcellularLocation>
</comment>
<dbReference type="PROSITE" id="PS50006">
    <property type="entry name" value="FHA_DOMAIN"/>
    <property type="match status" value="1"/>
</dbReference>
<evidence type="ECO:0000259" key="6">
    <source>
        <dbReference type="PROSITE" id="PS50006"/>
    </source>
</evidence>
<dbReference type="Pfam" id="PF00520">
    <property type="entry name" value="Ion_trans"/>
    <property type="match status" value="1"/>
</dbReference>
<dbReference type="InterPro" id="IPR027359">
    <property type="entry name" value="Volt_channel_dom_sf"/>
</dbReference>
<feature type="transmembrane region" description="Helical" evidence="5">
    <location>
        <begin position="203"/>
        <end position="226"/>
    </location>
</feature>
<dbReference type="PANTHER" id="PTHR10037">
    <property type="entry name" value="VOLTAGE-GATED CATION CHANNEL CALCIUM AND SODIUM"/>
    <property type="match status" value="1"/>
</dbReference>
<gene>
    <name evidence="7" type="ORF">CCMP2556_LOCUS18188</name>
</gene>
<evidence type="ECO:0000313" key="8">
    <source>
        <dbReference type="Proteomes" id="UP001642484"/>
    </source>
</evidence>
<reference evidence="7 8" key="1">
    <citation type="submission" date="2024-02" db="EMBL/GenBank/DDBJ databases">
        <authorList>
            <person name="Chen Y."/>
            <person name="Shah S."/>
            <person name="Dougan E. K."/>
            <person name="Thang M."/>
            <person name="Chan C."/>
        </authorList>
    </citation>
    <scope>NUCLEOTIDE SEQUENCE [LARGE SCALE GENOMIC DNA]</scope>
</reference>
<dbReference type="PANTHER" id="PTHR10037:SF62">
    <property type="entry name" value="SODIUM CHANNEL PROTEIN 60E"/>
    <property type="match status" value="1"/>
</dbReference>
<evidence type="ECO:0000256" key="1">
    <source>
        <dbReference type="ARBA" id="ARBA00004141"/>
    </source>
</evidence>
<evidence type="ECO:0000256" key="5">
    <source>
        <dbReference type="SAM" id="Phobius"/>
    </source>
</evidence>
<name>A0ABP0KYA3_9DINO</name>
<evidence type="ECO:0000256" key="4">
    <source>
        <dbReference type="ARBA" id="ARBA00023136"/>
    </source>
</evidence>
<proteinExistence type="predicted"/>
<dbReference type="Proteomes" id="UP001642484">
    <property type="component" value="Unassembled WGS sequence"/>
</dbReference>
<evidence type="ECO:0000256" key="3">
    <source>
        <dbReference type="ARBA" id="ARBA00022989"/>
    </source>
</evidence>
<feature type="transmembrane region" description="Helical" evidence="5">
    <location>
        <begin position="93"/>
        <end position="118"/>
    </location>
</feature>
<organism evidence="7 8">
    <name type="scientific">Durusdinium trenchii</name>
    <dbReference type="NCBI Taxonomy" id="1381693"/>
    <lineage>
        <taxon>Eukaryota</taxon>
        <taxon>Sar</taxon>
        <taxon>Alveolata</taxon>
        <taxon>Dinophyceae</taxon>
        <taxon>Suessiales</taxon>
        <taxon>Symbiodiniaceae</taxon>
        <taxon>Durusdinium</taxon>
    </lineage>
</organism>
<dbReference type="InterPro" id="IPR005821">
    <property type="entry name" value="Ion_trans_dom"/>
</dbReference>